<feature type="domain" description="HTH cro/C1-type" evidence="1">
    <location>
        <begin position="12"/>
        <end position="67"/>
    </location>
</feature>
<dbReference type="PROSITE" id="PS50943">
    <property type="entry name" value="HTH_CROC1"/>
    <property type="match status" value="1"/>
</dbReference>
<dbReference type="InterPro" id="IPR001387">
    <property type="entry name" value="Cro/C1-type_HTH"/>
</dbReference>
<dbReference type="SMART" id="SM00530">
    <property type="entry name" value="HTH_XRE"/>
    <property type="match status" value="1"/>
</dbReference>
<evidence type="ECO:0000313" key="3">
    <source>
        <dbReference type="Proteomes" id="UP001595833"/>
    </source>
</evidence>
<keyword evidence="3" id="KW-1185">Reference proteome</keyword>
<evidence type="ECO:0000259" key="1">
    <source>
        <dbReference type="PROSITE" id="PS50943"/>
    </source>
</evidence>
<dbReference type="InterPro" id="IPR010982">
    <property type="entry name" value="Lambda_DNA-bd_dom_sf"/>
</dbReference>
<sequence length="404" mass="44036">MPDTAGEIGKRVRYWRLRRNLGRKQFADMIGRSTSWLDKVESGERSLARIPIIELVADALAIDPNVLTDAPAAARAADRVDAAEVSAIRAALGRYPGLAVADIKPSSVAQLARQADYIEHAWTSSHFTTVAQHLPKLLEAAQRAALAAPPAEQVDAYRVLIAAYRLASSMLLKFESHDVAWLAADRAMHTALAVDDTWSQARATRSVARAMSAARQRTEAVDTLLSMSDRMRPEVPKHPTSLLSLHGMLHLAAAITAAEQEDASLALSMHQEATQAAERMERHYDTHHTHFGRVNVAIHRVAALVRLYEAGAALNFAATIPSSALNELPPERRANHLLDLTEANARCGNFAEATRTLAQAERTAPQEVRSRPLAHGLLRMLLSNTTGDPARMVKQMAERAGVPA</sequence>
<dbReference type="CDD" id="cd00093">
    <property type="entry name" value="HTH_XRE"/>
    <property type="match status" value="1"/>
</dbReference>
<organism evidence="2 3">
    <name type="scientific">Saccharothrix xinjiangensis</name>
    <dbReference type="NCBI Taxonomy" id="204798"/>
    <lineage>
        <taxon>Bacteria</taxon>
        <taxon>Bacillati</taxon>
        <taxon>Actinomycetota</taxon>
        <taxon>Actinomycetes</taxon>
        <taxon>Pseudonocardiales</taxon>
        <taxon>Pseudonocardiaceae</taxon>
        <taxon>Saccharothrix</taxon>
    </lineage>
</organism>
<gene>
    <name evidence="2" type="ORF">ACFPFM_21825</name>
</gene>
<dbReference type="EMBL" id="JBHSJB010000020">
    <property type="protein sequence ID" value="MFC5056386.1"/>
    <property type="molecule type" value="Genomic_DNA"/>
</dbReference>
<comment type="caution">
    <text evidence="2">The sequence shown here is derived from an EMBL/GenBank/DDBJ whole genome shotgun (WGS) entry which is preliminary data.</text>
</comment>
<evidence type="ECO:0000313" key="2">
    <source>
        <dbReference type="EMBL" id="MFC5056386.1"/>
    </source>
</evidence>
<accession>A0ABV9Y1G4</accession>
<dbReference type="Pfam" id="PF13560">
    <property type="entry name" value="HTH_31"/>
    <property type="match status" value="1"/>
</dbReference>
<reference evidence="3" key="1">
    <citation type="journal article" date="2019" name="Int. J. Syst. Evol. Microbiol.">
        <title>The Global Catalogue of Microorganisms (GCM) 10K type strain sequencing project: providing services to taxonomists for standard genome sequencing and annotation.</title>
        <authorList>
            <consortium name="The Broad Institute Genomics Platform"/>
            <consortium name="The Broad Institute Genome Sequencing Center for Infectious Disease"/>
            <person name="Wu L."/>
            <person name="Ma J."/>
        </authorList>
    </citation>
    <scope>NUCLEOTIDE SEQUENCE [LARGE SCALE GENOMIC DNA]</scope>
    <source>
        <strain evidence="3">KCTC 12848</strain>
    </source>
</reference>
<protein>
    <submittedName>
        <fullName evidence="2">Helix-turn-helix domain-containing protein</fullName>
    </submittedName>
</protein>
<dbReference type="RefSeq" id="WP_344038305.1">
    <property type="nucleotide sequence ID" value="NZ_BAAAKE010000010.1"/>
</dbReference>
<dbReference type="Proteomes" id="UP001595833">
    <property type="component" value="Unassembled WGS sequence"/>
</dbReference>
<dbReference type="SUPFAM" id="SSF47413">
    <property type="entry name" value="lambda repressor-like DNA-binding domains"/>
    <property type="match status" value="1"/>
</dbReference>
<dbReference type="Gene3D" id="1.10.260.40">
    <property type="entry name" value="lambda repressor-like DNA-binding domains"/>
    <property type="match status" value="1"/>
</dbReference>
<proteinExistence type="predicted"/>
<name>A0ABV9Y1G4_9PSEU</name>